<feature type="repeat" description="WD" evidence="7">
    <location>
        <begin position="10"/>
        <end position="45"/>
    </location>
</feature>
<comment type="subcellular location">
    <subcellularLocation>
        <location evidence="1 8">Nucleus</location>
    </subcellularLocation>
</comment>
<dbReference type="OrthoDB" id="1741719at2759"/>
<dbReference type="GO" id="GO:0000785">
    <property type="term" value="C:chromatin"/>
    <property type="evidence" value="ECO:0007669"/>
    <property type="project" value="TreeGrafter"/>
</dbReference>
<dbReference type="InterPro" id="IPR001680">
    <property type="entry name" value="WD40_rpt"/>
</dbReference>
<dbReference type="GO" id="GO:0006338">
    <property type="term" value="P:chromatin remodeling"/>
    <property type="evidence" value="ECO:0007669"/>
    <property type="project" value="TreeGrafter"/>
</dbReference>
<keyword evidence="6 8" id="KW-0539">Nucleus</keyword>
<dbReference type="Gene3D" id="2.130.10.10">
    <property type="entry name" value="YVTN repeat-like/Quinoprotein amine dehydrogenase"/>
    <property type="match status" value="2"/>
</dbReference>
<dbReference type="Proteomes" id="UP000014680">
    <property type="component" value="Unassembled WGS sequence"/>
</dbReference>
<dbReference type="VEuPathDB" id="AmoebaDB:EIN_369590"/>
<dbReference type="AlphaFoldDB" id="A0A0A1UGG1"/>
<feature type="compositionally biased region" description="Basic and acidic residues" evidence="9">
    <location>
        <begin position="499"/>
        <end position="531"/>
    </location>
</feature>
<dbReference type="GO" id="GO:0000417">
    <property type="term" value="C:HIR complex"/>
    <property type="evidence" value="ECO:0007669"/>
    <property type="project" value="TreeGrafter"/>
</dbReference>
<reference evidence="11 12" key="1">
    <citation type="submission" date="2012-10" db="EMBL/GenBank/DDBJ databases">
        <authorList>
            <person name="Zafar N."/>
            <person name="Inman J."/>
            <person name="Hall N."/>
            <person name="Lorenzi H."/>
            <person name="Caler E."/>
        </authorList>
    </citation>
    <scope>NUCLEOTIDE SEQUENCE [LARGE SCALE GENOMIC DNA]</scope>
    <source>
        <strain evidence="11 12">IP1</strain>
    </source>
</reference>
<dbReference type="RefSeq" id="XP_004259408.1">
    <property type="nucleotide sequence ID" value="XM_004259360.1"/>
</dbReference>
<sequence length="854" mass="96287">MVIFKKPFWLAHDGNPIFCIDSHPSEPIVATGGGDARVKVWNVESLYKPEVDTQDEPKLQAVIQMSQNVNCLRWSPDGELLAAGTDDGIVSILYMLEDNPDGFFEKNLLFFQKYDYKHKLVGHSDSVTDVSFCSDGTKLASASLDSKVMIWDLNTGKQLIVLPNPSSVFGIAWDPLGIIIVAQCTNCAIEWDVQREAVVNTTKDQFSSQTHTNFFLRPCWSPEATQMLLVGAVQKKQPASLIHNRVTGQTAFFVGHKNEVVCSRFSPCLYKVTTEEGKKRVFNCFVVGGVDNSLSLWVSKRGQLCYLENAFKGCVQDITWLPGGLMFMACSIDGFVGFFKLTEAEVGGTVETNDYVEMKKRSIYQKLKSNDEQKVVNKEAQFTKAQENENVTGTSKEEKIGQKMETEKIVEIPLHGIVHESVNNGPQIVLSVHSENKSTQPHQTDPSRKKRIQPILVVDNPTEQQKTSTTLGNVLQPEKLVNEKSSEKMTNVQKITMEKNNESARKSISLEDKMEKPLREAKSLKDHLKSKEHLKKRLMKTNSDSAVSALRKEMSTESPLKNDNKEDRKRYVEDTDNTTKEMEKRGVLRELENNDKVKKLHLVNRVMYSFISEYDNTSKMSLIKVIKNFNQNMVWSTVIPFQVKTILVNETKVLVVCDGLLYLFWSESGILCCSPVVLTCKISKVFFDEKVIVVDIVGNVHIMDNNFVKIKSVSVMPLVEMYKKEITNVVYVNERVLVTIKELTFVVSEEQFFLIGTPEMESSTIVNEQKSALELGIFGQLKFGIQSSFDTLLNNYLSICTSSKDSKRVKALQTEVMACISLMKAKNANDPLIGKFEELSERITSIFITLPSDS</sequence>
<evidence type="ECO:0000256" key="4">
    <source>
        <dbReference type="ARBA" id="ARBA00022737"/>
    </source>
</evidence>
<dbReference type="InterPro" id="IPR036322">
    <property type="entry name" value="WD40_repeat_dom_sf"/>
</dbReference>
<keyword evidence="3 7" id="KW-0853">WD repeat</keyword>
<dbReference type="PROSITE" id="PS50082">
    <property type="entry name" value="WD_REPEATS_2"/>
    <property type="match status" value="2"/>
</dbReference>
<dbReference type="InterPro" id="IPR015943">
    <property type="entry name" value="WD40/YVTN_repeat-like_dom_sf"/>
</dbReference>
<evidence type="ECO:0000256" key="1">
    <source>
        <dbReference type="ARBA" id="ARBA00004123"/>
    </source>
</evidence>
<evidence type="ECO:0000256" key="8">
    <source>
        <dbReference type="RuleBase" id="RU364014"/>
    </source>
</evidence>
<dbReference type="PANTHER" id="PTHR13831">
    <property type="entry name" value="MEMBER OF THE HIR1 FAMILY OF WD-REPEAT PROTEINS"/>
    <property type="match status" value="1"/>
</dbReference>
<dbReference type="Pfam" id="PF24105">
    <property type="entry name" value="Beta-prop_CAF1B_HIR1"/>
    <property type="match status" value="1"/>
</dbReference>
<dbReference type="SMART" id="SM00320">
    <property type="entry name" value="WD40"/>
    <property type="match status" value="6"/>
</dbReference>
<keyword evidence="8" id="KW-0804">Transcription</keyword>
<name>A0A0A1UGG1_ENTIV</name>
<dbReference type="PANTHER" id="PTHR13831:SF0">
    <property type="entry name" value="PROTEIN HIRA"/>
    <property type="match status" value="1"/>
</dbReference>
<dbReference type="PROSITE" id="PS50294">
    <property type="entry name" value="WD_REPEATS_REGION"/>
    <property type="match status" value="2"/>
</dbReference>
<dbReference type="InterPro" id="IPR019775">
    <property type="entry name" value="WD40_repeat_CS"/>
</dbReference>
<keyword evidence="5 8" id="KW-0156">Chromatin regulator</keyword>
<gene>
    <name evidence="11" type="ORF">EIN_369590</name>
</gene>
<dbReference type="GeneID" id="14891726"/>
<dbReference type="KEGG" id="eiv:EIN_369590"/>
<feature type="region of interest" description="Disordered" evidence="9">
    <location>
        <begin position="499"/>
        <end position="584"/>
    </location>
</feature>
<evidence type="ECO:0000256" key="5">
    <source>
        <dbReference type="ARBA" id="ARBA00022853"/>
    </source>
</evidence>
<dbReference type="OMA" id="FWMNHNG"/>
<dbReference type="PROSITE" id="PS00678">
    <property type="entry name" value="WD_REPEATS_1"/>
    <property type="match status" value="2"/>
</dbReference>
<proteinExistence type="inferred from homology"/>
<comment type="similarity">
    <text evidence="2 8">Belongs to the WD repeat HIR1 family.</text>
</comment>
<keyword evidence="8" id="KW-0805">Transcription regulation</keyword>
<evidence type="ECO:0000259" key="10">
    <source>
        <dbReference type="Pfam" id="PF24105"/>
    </source>
</evidence>
<feature type="compositionally biased region" description="Basic and acidic residues" evidence="9">
    <location>
        <begin position="550"/>
        <end position="584"/>
    </location>
</feature>
<accession>A0A0A1UGG1</accession>
<dbReference type="InterPro" id="IPR031120">
    <property type="entry name" value="HIR1-like"/>
</dbReference>
<comment type="function">
    <text evidence="8">Required for replication-independent chromatin assembly and for the periodic repression of histone gene transcription during the cell cycle.</text>
</comment>
<evidence type="ECO:0000313" key="11">
    <source>
        <dbReference type="EMBL" id="ELP92637.1"/>
    </source>
</evidence>
<dbReference type="InterPro" id="IPR055410">
    <property type="entry name" value="Beta-prop_CAF1B_HIR1"/>
</dbReference>
<feature type="domain" description="CAF1B/HIR1 beta-propeller" evidence="10">
    <location>
        <begin position="12"/>
        <end position="206"/>
    </location>
</feature>
<evidence type="ECO:0000256" key="3">
    <source>
        <dbReference type="ARBA" id="ARBA00022574"/>
    </source>
</evidence>
<evidence type="ECO:0000256" key="7">
    <source>
        <dbReference type="PROSITE-ProRule" id="PRU00221"/>
    </source>
</evidence>
<keyword evidence="8" id="KW-0678">Repressor</keyword>
<dbReference type="GO" id="GO:0031491">
    <property type="term" value="F:nucleosome binding"/>
    <property type="evidence" value="ECO:0007669"/>
    <property type="project" value="TreeGrafter"/>
</dbReference>
<protein>
    <recommendedName>
        <fullName evidence="8">Protein HIRA</fullName>
    </recommendedName>
</protein>
<dbReference type="GO" id="GO:0006351">
    <property type="term" value="P:DNA-templated transcription"/>
    <property type="evidence" value="ECO:0007669"/>
    <property type="project" value="InterPro"/>
</dbReference>
<feature type="repeat" description="WD" evidence="7">
    <location>
        <begin position="120"/>
        <end position="161"/>
    </location>
</feature>
<evidence type="ECO:0000313" key="12">
    <source>
        <dbReference type="Proteomes" id="UP000014680"/>
    </source>
</evidence>
<evidence type="ECO:0000256" key="6">
    <source>
        <dbReference type="ARBA" id="ARBA00023242"/>
    </source>
</evidence>
<dbReference type="SUPFAM" id="SSF50978">
    <property type="entry name" value="WD40 repeat-like"/>
    <property type="match status" value="1"/>
</dbReference>
<dbReference type="GO" id="GO:0005634">
    <property type="term" value="C:nucleus"/>
    <property type="evidence" value="ECO:0007669"/>
    <property type="project" value="UniProtKB-SubCell"/>
</dbReference>
<evidence type="ECO:0000256" key="9">
    <source>
        <dbReference type="SAM" id="MobiDB-lite"/>
    </source>
</evidence>
<dbReference type="EMBL" id="KB206332">
    <property type="protein sequence ID" value="ELP92637.1"/>
    <property type="molecule type" value="Genomic_DNA"/>
</dbReference>
<organism evidence="11 12">
    <name type="scientific">Entamoeba invadens IP1</name>
    <dbReference type="NCBI Taxonomy" id="370355"/>
    <lineage>
        <taxon>Eukaryota</taxon>
        <taxon>Amoebozoa</taxon>
        <taxon>Evosea</taxon>
        <taxon>Archamoebae</taxon>
        <taxon>Mastigamoebida</taxon>
        <taxon>Entamoebidae</taxon>
        <taxon>Entamoeba</taxon>
    </lineage>
</organism>
<evidence type="ECO:0000256" key="2">
    <source>
        <dbReference type="ARBA" id="ARBA00007306"/>
    </source>
</evidence>
<keyword evidence="12" id="KW-1185">Reference proteome</keyword>
<keyword evidence="4 8" id="KW-0677">Repeat</keyword>